<feature type="domain" description="Rab-GAP TBC" evidence="1">
    <location>
        <begin position="126"/>
        <end position="308"/>
    </location>
</feature>
<sequence>MGQLQCTQEEKNDNIINRLELDFEKQENIKQDERANSFSYVHAIGKYLNIGVNPKLDQIWEEKLNSFKVYDEPPRTQSNYRNSLTKPKNIEQFFAECPLITQDYEYYMLVFFIQEKYEFKCYGLIGLPQKYRWAYWKVITLQKDIMHKNMENQINDSSYYIKKDINRTLISELFKEEQVVEKLDYVLTNLASLYPKVGYCQGMNYIAALFLMVSGAKEQETVCVFAELLDSSFYMFNLLFKEDLPLLFIIEEIIMKLMQKKMPKVYNHFIECNISPSIWISKILLSGFVYLFELLDCVLLWDYIFIKGTVLGYTDLILAMVTINQDILLTKDEADLSIFFNFQEQKIKCAEKIIKQALTQPVQEKEIREIMKKTNQKLELVELFKLFGKEGFEKQYKKYSQGIKK</sequence>
<evidence type="ECO:0000313" key="2">
    <source>
        <dbReference type="EMBL" id="CAD8085222.1"/>
    </source>
</evidence>
<reference evidence="2" key="1">
    <citation type="submission" date="2021-01" db="EMBL/GenBank/DDBJ databases">
        <authorList>
            <consortium name="Genoscope - CEA"/>
            <person name="William W."/>
        </authorList>
    </citation>
    <scope>NUCLEOTIDE SEQUENCE</scope>
</reference>
<protein>
    <recommendedName>
        <fullName evidence="1">Rab-GAP TBC domain-containing protein</fullName>
    </recommendedName>
</protein>
<evidence type="ECO:0000259" key="1">
    <source>
        <dbReference type="PROSITE" id="PS50086"/>
    </source>
</evidence>
<dbReference type="InterPro" id="IPR000195">
    <property type="entry name" value="Rab-GAP-TBC_dom"/>
</dbReference>
<evidence type="ECO:0000313" key="3">
    <source>
        <dbReference type="Proteomes" id="UP000688137"/>
    </source>
</evidence>
<dbReference type="GO" id="GO:0005096">
    <property type="term" value="F:GTPase activator activity"/>
    <property type="evidence" value="ECO:0007669"/>
    <property type="project" value="TreeGrafter"/>
</dbReference>
<dbReference type="Pfam" id="PF00566">
    <property type="entry name" value="RabGAP-TBC"/>
    <property type="match status" value="1"/>
</dbReference>
<dbReference type="PROSITE" id="PS50086">
    <property type="entry name" value="TBC_RABGAP"/>
    <property type="match status" value="1"/>
</dbReference>
<gene>
    <name evidence="2" type="ORF">PPRIM_AZ9-3.1.T0740027</name>
</gene>
<dbReference type="Proteomes" id="UP000688137">
    <property type="component" value="Unassembled WGS sequence"/>
</dbReference>
<organism evidence="2 3">
    <name type="scientific">Paramecium primaurelia</name>
    <dbReference type="NCBI Taxonomy" id="5886"/>
    <lineage>
        <taxon>Eukaryota</taxon>
        <taxon>Sar</taxon>
        <taxon>Alveolata</taxon>
        <taxon>Ciliophora</taxon>
        <taxon>Intramacronucleata</taxon>
        <taxon>Oligohymenophorea</taxon>
        <taxon>Peniculida</taxon>
        <taxon>Parameciidae</taxon>
        <taxon>Paramecium</taxon>
    </lineage>
</organism>
<dbReference type="GO" id="GO:0031267">
    <property type="term" value="F:small GTPase binding"/>
    <property type="evidence" value="ECO:0007669"/>
    <property type="project" value="TreeGrafter"/>
</dbReference>
<comment type="caution">
    <text evidence="2">The sequence shown here is derived from an EMBL/GenBank/DDBJ whole genome shotgun (WGS) entry which is preliminary data.</text>
</comment>
<dbReference type="EMBL" id="CAJJDM010000077">
    <property type="protein sequence ID" value="CAD8085222.1"/>
    <property type="molecule type" value="Genomic_DNA"/>
</dbReference>
<dbReference type="PANTHER" id="PTHR47219">
    <property type="entry name" value="RAB GTPASE-ACTIVATING PROTEIN 1-LIKE"/>
    <property type="match status" value="1"/>
</dbReference>
<accession>A0A8S1N0S5</accession>
<dbReference type="InterPro" id="IPR050302">
    <property type="entry name" value="Rab_GAP_TBC_domain"/>
</dbReference>
<dbReference type="OMA" id="QCTQEEK"/>
<dbReference type="AlphaFoldDB" id="A0A8S1N0S5"/>
<dbReference type="PANTHER" id="PTHR47219:SF9">
    <property type="entry name" value="GTPASE ACTIVATING PROTEIN AND CENTROSOME-ASSOCIATED, ISOFORM B"/>
    <property type="match status" value="1"/>
</dbReference>
<dbReference type="FunFam" id="1.10.472.80:FF:000078">
    <property type="entry name" value="Uncharacterized protein"/>
    <property type="match status" value="1"/>
</dbReference>
<dbReference type="SMART" id="SM00164">
    <property type="entry name" value="TBC"/>
    <property type="match status" value="1"/>
</dbReference>
<keyword evidence="3" id="KW-1185">Reference proteome</keyword>
<name>A0A8S1N0S5_PARPR</name>
<proteinExistence type="predicted"/>